<gene>
    <name evidence="3" type="ORF">AS359_12835</name>
</gene>
<keyword evidence="4" id="KW-1185">Reference proteome</keyword>
<dbReference type="Pfam" id="PF13476">
    <property type="entry name" value="AAA_23"/>
    <property type="match status" value="1"/>
</dbReference>
<dbReference type="SUPFAM" id="SSF57997">
    <property type="entry name" value="Tropomyosin"/>
    <property type="match status" value="1"/>
</dbReference>
<feature type="coiled-coil region" evidence="1">
    <location>
        <begin position="194"/>
        <end position="249"/>
    </location>
</feature>
<feature type="coiled-coil region" evidence="1">
    <location>
        <begin position="490"/>
        <end position="531"/>
    </location>
</feature>
<dbReference type="AlphaFoldDB" id="A0A0W7YXB9"/>
<accession>A0A0W7YXB9</accession>
<dbReference type="Gene3D" id="3.40.50.300">
    <property type="entry name" value="P-loop containing nucleotide triphosphate hydrolases"/>
    <property type="match status" value="2"/>
</dbReference>
<dbReference type="Pfam" id="PF13558">
    <property type="entry name" value="SbcC_Walker_B"/>
    <property type="match status" value="1"/>
</dbReference>
<dbReference type="PANTHER" id="PTHR32114">
    <property type="entry name" value="ABC TRANSPORTER ABCH.3"/>
    <property type="match status" value="1"/>
</dbReference>
<sequence length="1143" mass="127771">MKILSLRLKNLNALKGEFAIDFSQPPFADNSLFAITGPTGAGKSTLLDAICLALYHQTPRLSSIGGSNNDLMTRHTADCMAEVTFSVKGQTYRAFWSQRRARDKAHGALQPPKVELAHIDPATGEGAILTTHSNDKLKRIVGLTGLDFGRFTKSMLLAQGGFAAFLNANANERAELLEELTGTEVYGQISQAVFERAREARQQLEKQQALLQGMQPLDATTREALQTQSDTLRSTLQQLQEQLRQLHTIAQWQAQTTSTAEEVTRAEQAHAAAQQALYNASAELQRLQAHAPAQAIAPRHAHCQRLHQQHTQASAERQQLQRSLQQTQQALELLHLQARTLSTHALQQVEQALAQTQQQQSEWQDWLQQHAPYAQLGEALSGWRSKLEQLQQDQGKLAAHNRHIAELKHAAERLQQQRGQQQTACTQAAQAVQTAQQQHARATKALQQQLGAESSLQALRQRWQITLETAQHRQQLRDHAAQRSAMEVQRQQHALALQDIAQRIVQLEAQRHQLRTQYKALQEKAQDKQTLLLQEQRIQSLEQYRHALQPGEACPLCGSQEHPAIARYAALDVSATQQALQQAEAERDAVQRQGETVSAELAAVHAQQTERNTQLQAAEQQLAQWQQRWEVLTASTAAAETSAQALEAQYRQAQQATEQLHQQLQAADAAEQQLQQTQQALQQAEQQHKDCAHTLALTEQQLHERVQQLQQAQTELQTLQQDMQALQQALSDSLKAQGYALPEAADMQNWLQARQQEWHSWQQRQQQLQALARTLDSLHHQHTQAASTAEHWQQQCAALGLAPDALPGRNAQLPADLESCVQQLEHCRQQQHSQQGQLRQAEATLHQLQQDLQAAQADWQQALQASPFATEQDFLAALLPEAELLRLQRLHEQLHGEVQRSHALWNAAQQRLAELQQQALSEEAPDAIQAHMADVQNQRDQHNTQLGANLARLEADAQLREQQQALLQAIERAQQDCDVWQRLDALIGSAKGDKFRRFAQGLTLDHLLHLANRHLQRLHGRYSLRRKTTGELELDIVDGWQGDVARDTRTLSGGESFLVSLALALALSDLVSHKVSIDSLFLDEGFGTLDGDTLETALSALDALNASGKMIGIISHVEALKERIPVQIRVSKAGGVGYSTLTY</sequence>
<dbReference type="STRING" id="225992.B5M06_02495"/>
<dbReference type="EMBL" id="LPXH01000034">
    <property type="protein sequence ID" value="KUF39731.1"/>
    <property type="molecule type" value="Genomic_DNA"/>
</dbReference>
<feature type="coiled-coil region" evidence="1">
    <location>
        <begin position="303"/>
        <end position="337"/>
    </location>
</feature>
<protein>
    <submittedName>
        <fullName evidence="3">Chromosome segregation protein SMC</fullName>
    </submittedName>
</protein>
<proteinExistence type="predicted"/>
<dbReference type="RefSeq" id="WP_058880092.1">
    <property type="nucleotide sequence ID" value="NZ_LPXH01000034.1"/>
</dbReference>
<comment type="caution">
    <text evidence="3">The sequence shown here is derived from an EMBL/GenBank/DDBJ whole genome shotgun (WGS) entry which is preliminary data.</text>
</comment>
<dbReference type="SUPFAM" id="SSF52540">
    <property type="entry name" value="P-loop containing nucleoside triphosphate hydrolases"/>
    <property type="match status" value="1"/>
</dbReference>
<dbReference type="GO" id="GO:0006302">
    <property type="term" value="P:double-strand break repair"/>
    <property type="evidence" value="ECO:0007669"/>
    <property type="project" value="InterPro"/>
</dbReference>
<evidence type="ECO:0000256" key="1">
    <source>
        <dbReference type="SAM" id="Coils"/>
    </source>
</evidence>
<keyword evidence="1" id="KW-0175">Coiled coil</keyword>
<feature type="coiled-coil region" evidence="1">
    <location>
        <begin position="373"/>
        <end position="424"/>
    </location>
</feature>
<evidence type="ECO:0000313" key="4">
    <source>
        <dbReference type="Proteomes" id="UP000053300"/>
    </source>
</evidence>
<dbReference type="InterPro" id="IPR038729">
    <property type="entry name" value="Rad50/SbcC_AAA"/>
</dbReference>
<feature type="coiled-coil region" evidence="1">
    <location>
        <begin position="831"/>
        <end position="865"/>
    </location>
</feature>
<dbReference type="GO" id="GO:0016887">
    <property type="term" value="F:ATP hydrolysis activity"/>
    <property type="evidence" value="ECO:0007669"/>
    <property type="project" value="InterPro"/>
</dbReference>
<reference evidence="3 4" key="1">
    <citation type="submission" date="2015-12" db="EMBL/GenBank/DDBJ databases">
        <title>Complete genome sequence of a multi-drug resistant strain Acidovorax sp. 12322-1.</title>
        <authorList>
            <person name="Ming D."/>
            <person name="Wang M."/>
            <person name="Hu S."/>
            <person name="Zhou Y."/>
            <person name="Jiang T."/>
        </authorList>
    </citation>
    <scope>NUCLEOTIDE SEQUENCE [LARGE SCALE GENOMIC DNA]</scope>
    <source>
        <strain evidence="3 4">12322-1</strain>
    </source>
</reference>
<name>A0A0W7YXB9_9BURK</name>
<feature type="domain" description="Rad50/SbcC-type AAA" evidence="2">
    <location>
        <begin position="5"/>
        <end position="243"/>
    </location>
</feature>
<dbReference type="InterPro" id="IPR027417">
    <property type="entry name" value="P-loop_NTPase"/>
</dbReference>
<evidence type="ECO:0000259" key="2">
    <source>
        <dbReference type="Pfam" id="PF13476"/>
    </source>
</evidence>
<organism evidence="3 4">
    <name type="scientific">Comamonas kerstersii</name>
    <dbReference type="NCBI Taxonomy" id="225992"/>
    <lineage>
        <taxon>Bacteria</taxon>
        <taxon>Pseudomonadati</taxon>
        <taxon>Pseudomonadota</taxon>
        <taxon>Betaproteobacteria</taxon>
        <taxon>Burkholderiales</taxon>
        <taxon>Comamonadaceae</taxon>
        <taxon>Comamonas</taxon>
    </lineage>
</organism>
<dbReference type="Proteomes" id="UP000053300">
    <property type="component" value="Unassembled WGS sequence"/>
</dbReference>
<evidence type="ECO:0000313" key="3">
    <source>
        <dbReference type="EMBL" id="KUF39731.1"/>
    </source>
</evidence>
<feature type="coiled-coil region" evidence="1">
    <location>
        <begin position="573"/>
        <end position="736"/>
    </location>
</feature>
<dbReference type="PANTHER" id="PTHR32114:SF2">
    <property type="entry name" value="ABC TRANSPORTER ABCH.3"/>
    <property type="match status" value="1"/>
</dbReference>